<dbReference type="Proteomes" id="UP000067625">
    <property type="component" value="Chromosome"/>
</dbReference>
<reference evidence="4 5" key="2">
    <citation type="journal article" date="2016" name="Int. J. Syst. Evol. Microbiol.">
        <title>Bacillus gobiensis sp. nov., isolated from a soil sample.</title>
        <authorList>
            <person name="Liu B."/>
            <person name="Liu G.H."/>
            <person name="Cetin S."/>
            <person name="Schumann P."/>
            <person name="Pan Z.Z."/>
            <person name="Chen Q.Q."/>
        </authorList>
    </citation>
    <scope>NUCLEOTIDE SEQUENCE [LARGE SCALE GENOMIC DNA]</scope>
    <source>
        <strain evidence="4 5">FJAT-4402</strain>
    </source>
</reference>
<dbReference type="Gene3D" id="3.30.70.360">
    <property type="match status" value="1"/>
</dbReference>
<dbReference type="InterPro" id="IPR036264">
    <property type="entry name" value="Bact_exopeptidase_dim_dom"/>
</dbReference>
<dbReference type="Pfam" id="PF07687">
    <property type="entry name" value="M20_dimer"/>
    <property type="match status" value="1"/>
</dbReference>
<keyword evidence="2" id="KW-0479">Metal-binding</keyword>
<sequence length="391" mass="42587">MSPTELEARLISIRRHMHQYPELSKEEFETTKAITGWLQEKQIEIRPTSLETGVFADIKGGKSGATIAVRADIDALPIEEKTDLPYASKIKGKMHACGHDFHTAAAIGAAYLLKEDQENLQGNIRFLFQPAEESGGGAVKVIKDGQVDDVDAIIGLHNKPELPVGTVGIKSGPIMAAVDRFKVNIKGKGAHAALPNNGRDPIVAAAQLISSIQTIVSRNVSPLQSAVVSVTRIEGGSTWNVIPEDVTIEGTVRTFDNTVRKEVKERFYSVVEHVSAAFSQEAKIQWFAGPPPLINHSEITDATRAAAKRLSLHVIDPDPSTAGEDFAYYLQNIPGSFAFFGTSGNEDWHHPSFTVDEKAIVKAAYFLYESAKELLAQLMNVNGKQKVFSDS</sequence>
<evidence type="ECO:0000313" key="4">
    <source>
        <dbReference type="EMBL" id="ALC80548.1"/>
    </source>
</evidence>
<proteinExistence type="predicted"/>
<dbReference type="PATRIC" id="fig|1441095.3.peg.504"/>
<dbReference type="STRING" id="1441095.AM592_02335"/>
<dbReference type="GO" id="GO:0050118">
    <property type="term" value="F:N-acetyldiaminopimelate deacetylase activity"/>
    <property type="evidence" value="ECO:0007669"/>
    <property type="project" value="UniProtKB-ARBA"/>
</dbReference>
<evidence type="ECO:0000259" key="3">
    <source>
        <dbReference type="Pfam" id="PF07687"/>
    </source>
</evidence>
<dbReference type="Gene3D" id="3.40.630.10">
    <property type="entry name" value="Zn peptidases"/>
    <property type="match status" value="1"/>
</dbReference>
<feature type="binding site" evidence="2">
    <location>
        <position position="349"/>
    </location>
    <ligand>
        <name>Mn(2+)</name>
        <dbReference type="ChEBI" id="CHEBI:29035"/>
        <label>2</label>
    </ligand>
</feature>
<feature type="binding site" evidence="2">
    <location>
        <position position="157"/>
    </location>
    <ligand>
        <name>Mn(2+)</name>
        <dbReference type="ChEBI" id="CHEBI:29035"/>
        <label>2</label>
    </ligand>
</feature>
<comment type="cofactor">
    <cofactor evidence="2">
        <name>Mn(2+)</name>
        <dbReference type="ChEBI" id="CHEBI:29035"/>
    </cofactor>
    <text evidence="2">The Mn(2+) ion enhances activity.</text>
</comment>
<evidence type="ECO:0000256" key="2">
    <source>
        <dbReference type="PIRSR" id="PIRSR005962-1"/>
    </source>
</evidence>
<dbReference type="InterPro" id="IPR002933">
    <property type="entry name" value="Peptidase_M20"/>
</dbReference>
<dbReference type="InterPro" id="IPR017439">
    <property type="entry name" value="Amidohydrolase"/>
</dbReference>
<dbReference type="Pfam" id="PF01546">
    <property type="entry name" value="Peptidase_M20"/>
    <property type="match status" value="1"/>
</dbReference>
<dbReference type="PANTHER" id="PTHR11014">
    <property type="entry name" value="PEPTIDASE M20 FAMILY MEMBER"/>
    <property type="match status" value="1"/>
</dbReference>
<evidence type="ECO:0000313" key="5">
    <source>
        <dbReference type="Proteomes" id="UP000067625"/>
    </source>
</evidence>
<keyword evidence="1 4" id="KW-0378">Hydrolase</keyword>
<reference evidence="5" key="1">
    <citation type="submission" date="2015-08" db="EMBL/GenBank/DDBJ databases">
        <title>Genome sequencing project for genomic taxonomy and phylogenomics of Bacillus-like bacteria.</title>
        <authorList>
            <person name="Liu B."/>
            <person name="Wang J."/>
            <person name="Zhu Y."/>
            <person name="Liu G."/>
            <person name="Chen Q."/>
            <person name="Chen Z."/>
            <person name="Lan J."/>
            <person name="Che J."/>
            <person name="Ge C."/>
            <person name="Shi H."/>
            <person name="Pan Z."/>
            <person name="Liu X."/>
        </authorList>
    </citation>
    <scope>NUCLEOTIDE SEQUENCE [LARGE SCALE GENOMIC DNA]</scope>
    <source>
        <strain evidence="5">FJAT-4402</strain>
    </source>
</reference>
<accession>A0A0M4FNQ3</accession>
<dbReference type="PANTHER" id="PTHR11014:SF63">
    <property type="entry name" value="METALLOPEPTIDASE, PUTATIVE (AFU_ORTHOLOGUE AFUA_6G09600)-RELATED"/>
    <property type="match status" value="1"/>
</dbReference>
<dbReference type="SUPFAM" id="SSF55031">
    <property type="entry name" value="Bacterial exopeptidase dimerisation domain"/>
    <property type="match status" value="1"/>
</dbReference>
<dbReference type="OrthoDB" id="9776731at2"/>
<dbReference type="GO" id="GO:0019877">
    <property type="term" value="P:diaminopimelate biosynthetic process"/>
    <property type="evidence" value="ECO:0007669"/>
    <property type="project" value="UniProtKB-ARBA"/>
</dbReference>
<dbReference type="PIRSF" id="PIRSF005962">
    <property type="entry name" value="Pept_M20D_amidohydro"/>
    <property type="match status" value="1"/>
</dbReference>
<dbReference type="SUPFAM" id="SSF53187">
    <property type="entry name" value="Zn-dependent exopeptidases"/>
    <property type="match status" value="1"/>
</dbReference>
<protein>
    <submittedName>
        <fullName evidence="4">Hydrolase</fullName>
    </submittedName>
</protein>
<dbReference type="GO" id="GO:0046872">
    <property type="term" value="F:metal ion binding"/>
    <property type="evidence" value="ECO:0007669"/>
    <property type="project" value="UniProtKB-KW"/>
</dbReference>
<dbReference type="InterPro" id="IPR011650">
    <property type="entry name" value="Peptidase_M20_dimer"/>
</dbReference>
<feature type="binding site" evidence="2">
    <location>
        <position position="97"/>
    </location>
    <ligand>
        <name>Mn(2+)</name>
        <dbReference type="ChEBI" id="CHEBI:29035"/>
        <label>2</label>
    </ligand>
</feature>
<gene>
    <name evidence="4" type="ORF">AM592_02335</name>
</gene>
<organism evidence="4 5">
    <name type="scientific">Bacillus gobiensis</name>
    <dbReference type="NCBI Taxonomy" id="1441095"/>
    <lineage>
        <taxon>Bacteria</taxon>
        <taxon>Bacillati</taxon>
        <taxon>Bacillota</taxon>
        <taxon>Bacilli</taxon>
        <taxon>Bacillales</taxon>
        <taxon>Bacillaceae</taxon>
        <taxon>Bacillus</taxon>
    </lineage>
</organism>
<dbReference type="RefSeq" id="WP_053602285.1">
    <property type="nucleotide sequence ID" value="NZ_CP012600.1"/>
</dbReference>
<evidence type="ECO:0000256" key="1">
    <source>
        <dbReference type="ARBA" id="ARBA00022801"/>
    </source>
</evidence>
<dbReference type="AlphaFoldDB" id="A0A0M4FNQ3"/>
<dbReference type="EMBL" id="CP012600">
    <property type="protein sequence ID" value="ALC80548.1"/>
    <property type="molecule type" value="Genomic_DNA"/>
</dbReference>
<dbReference type="FunFam" id="3.30.70.360:FF:000001">
    <property type="entry name" value="N-acetyldiaminopimelate deacetylase"/>
    <property type="match status" value="1"/>
</dbReference>
<name>A0A0M4FNQ3_9BACI</name>
<feature type="binding site" evidence="2">
    <location>
        <position position="133"/>
    </location>
    <ligand>
        <name>Mn(2+)</name>
        <dbReference type="ChEBI" id="CHEBI:29035"/>
        <label>2</label>
    </ligand>
</feature>
<keyword evidence="2" id="KW-0464">Manganese</keyword>
<keyword evidence="5" id="KW-1185">Reference proteome</keyword>
<dbReference type="NCBIfam" id="TIGR01891">
    <property type="entry name" value="amidohydrolases"/>
    <property type="match status" value="1"/>
</dbReference>
<feature type="binding site" evidence="2">
    <location>
        <position position="99"/>
    </location>
    <ligand>
        <name>Mn(2+)</name>
        <dbReference type="ChEBI" id="CHEBI:29035"/>
        <label>2</label>
    </ligand>
</feature>
<feature type="domain" description="Peptidase M20 dimerisation" evidence="3">
    <location>
        <begin position="180"/>
        <end position="274"/>
    </location>
</feature>